<feature type="signal peptide" evidence="2">
    <location>
        <begin position="1"/>
        <end position="23"/>
    </location>
</feature>
<feature type="region of interest" description="Disordered" evidence="1">
    <location>
        <begin position="57"/>
        <end position="76"/>
    </location>
</feature>
<evidence type="ECO:0000313" key="3">
    <source>
        <dbReference type="EMBL" id="QSW88363.1"/>
    </source>
</evidence>
<feature type="chain" id="PRO_5045934033" evidence="2">
    <location>
        <begin position="24"/>
        <end position="76"/>
    </location>
</feature>
<sequence>MKNNLYKIGLVFMISLFTSFLFVSCSNDDFENEENAISKIKIQAESGTQVLDSTKVKSVLSTESDGDPSNPKPPRR</sequence>
<keyword evidence="4" id="KW-1185">Reference proteome</keyword>
<keyword evidence="2" id="KW-0732">Signal</keyword>
<evidence type="ECO:0000256" key="1">
    <source>
        <dbReference type="SAM" id="MobiDB-lite"/>
    </source>
</evidence>
<evidence type="ECO:0000256" key="2">
    <source>
        <dbReference type="SAM" id="SignalP"/>
    </source>
</evidence>
<dbReference type="PROSITE" id="PS51257">
    <property type="entry name" value="PROKAR_LIPOPROTEIN"/>
    <property type="match status" value="1"/>
</dbReference>
<reference evidence="3 4" key="1">
    <citation type="submission" date="2021-03" db="EMBL/GenBank/DDBJ databases">
        <title>Flavobacterium kribbensis sp. nov, an endophytic bacteria, isolated from soybean.</title>
        <authorList>
            <person name="Lee J."/>
            <person name="Seo J."/>
        </authorList>
    </citation>
    <scope>NUCLEOTIDE SEQUENCE [LARGE SCALE GENOMIC DNA]</scope>
    <source>
        <strain evidence="3 4">BB8</strain>
    </source>
</reference>
<proteinExistence type="predicted"/>
<accession>A0ABX7QCK2</accession>
<protein>
    <submittedName>
        <fullName evidence="3">Uncharacterized protein</fullName>
    </submittedName>
</protein>
<dbReference type="Proteomes" id="UP000663440">
    <property type="component" value="Chromosome"/>
</dbReference>
<dbReference type="EMBL" id="CP071448">
    <property type="protein sequence ID" value="QSW88363.1"/>
    <property type="molecule type" value="Genomic_DNA"/>
</dbReference>
<name>A0ABX7QCK2_9FLAO</name>
<gene>
    <name evidence="3" type="ORF">J0383_19165</name>
</gene>
<dbReference type="RefSeq" id="WP_207295566.1">
    <property type="nucleotide sequence ID" value="NZ_CP071448.1"/>
</dbReference>
<evidence type="ECO:0000313" key="4">
    <source>
        <dbReference type="Proteomes" id="UP000663440"/>
    </source>
</evidence>
<organism evidence="3 4">
    <name type="scientific">Flavobacterium endoglycinae</name>
    <dbReference type="NCBI Taxonomy" id="2816357"/>
    <lineage>
        <taxon>Bacteria</taxon>
        <taxon>Pseudomonadati</taxon>
        <taxon>Bacteroidota</taxon>
        <taxon>Flavobacteriia</taxon>
        <taxon>Flavobacteriales</taxon>
        <taxon>Flavobacteriaceae</taxon>
        <taxon>Flavobacterium</taxon>
    </lineage>
</organism>